<comment type="caution">
    <text evidence="2">The sequence shown here is derived from an EMBL/GenBank/DDBJ whole genome shotgun (WGS) entry which is preliminary data.</text>
</comment>
<evidence type="ECO:0000256" key="1">
    <source>
        <dbReference type="SAM" id="MobiDB-lite"/>
    </source>
</evidence>
<feature type="region of interest" description="Disordered" evidence="1">
    <location>
        <begin position="16"/>
        <end position="38"/>
    </location>
</feature>
<gene>
    <name evidence="2" type="ORF">RhiirA1_474996</name>
</gene>
<dbReference type="AlphaFoldDB" id="A0A2N0QXL8"/>
<evidence type="ECO:0000313" key="3">
    <source>
        <dbReference type="Proteomes" id="UP000232688"/>
    </source>
</evidence>
<name>A0A2N0QXL8_9GLOM</name>
<proteinExistence type="predicted"/>
<reference evidence="2 3" key="1">
    <citation type="submission" date="2017-10" db="EMBL/GenBank/DDBJ databases">
        <title>Extensive intraspecific genome diversity in a model arbuscular mycorrhizal fungus.</title>
        <authorList>
            <person name="Chen E.C.H."/>
            <person name="Morin E."/>
            <person name="Baudet D."/>
            <person name="Noel J."/>
            <person name="Ndikumana S."/>
            <person name="Charron P."/>
            <person name="St-Onge C."/>
            <person name="Giorgi J."/>
            <person name="Grigoriev I.V."/>
            <person name="Roux C."/>
            <person name="Martin F.M."/>
            <person name="Corradi N."/>
        </authorList>
    </citation>
    <scope>NUCLEOTIDE SEQUENCE [LARGE SCALE GENOMIC DNA]</scope>
    <source>
        <strain evidence="2 3">A1</strain>
    </source>
</reference>
<protein>
    <submittedName>
        <fullName evidence="2">Uncharacterized protein</fullName>
    </submittedName>
</protein>
<organism evidence="2 3">
    <name type="scientific">Rhizophagus irregularis</name>
    <dbReference type="NCBI Taxonomy" id="588596"/>
    <lineage>
        <taxon>Eukaryota</taxon>
        <taxon>Fungi</taxon>
        <taxon>Fungi incertae sedis</taxon>
        <taxon>Mucoromycota</taxon>
        <taxon>Glomeromycotina</taxon>
        <taxon>Glomeromycetes</taxon>
        <taxon>Glomerales</taxon>
        <taxon>Glomeraceae</taxon>
        <taxon>Rhizophagus</taxon>
    </lineage>
</organism>
<dbReference type="EMBL" id="LLXH01002421">
    <property type="protein sequence ID" value="PKC55802.1"/>
    <property type="molecule type" value="Genomic_DNA"/>
</dbReference>
<dbReference type="Proteomes" id="UP000232688">
    <property type="component" value="Unassembled WGS sequence"/>
</dbReference>
<sequence length="72" mass="8328">MRNMTSTPYIEIDWSSTSQQPYPQLGDLTPPENDSDNILHNTERPTVLSSKDILSLDIDDIYPFMYLTLHLE</sequence>
<evidence type="ECO:0000313" key="2">
    <source>
        <dbReference type="EMBL" id="PKC55802.1"/>
    </source>
</evidence>
<accession>A0A2N0QXL8</accession>
<dbReference type="VEuPathDB" id="FungiDB:RhiirA1_474996"/>
<reference evidence="2 3" key="2">
    <citation type="submission" date="2017-10" db="EMBL/GenBank/DDBJ databases">
        <title>Genome analyses suggest a sexual origin of heterokaryosis in a supposedly ancient asexual fungus.</title>
        <authorList>
            <person name="Corradi N."/>
            <person name="Sedzielewska K."/>
            <person name="Noel J."/>
            <person name="Charron P."/>
            <person name="Farinelli L."/>
            <person name="Marton T."/>
            <person name="Kruger M."/>
            <person name="Pelin A."/>
            <person name="Brachmann A."/>
            <person name="Corradi N."/>
        </authorList>
    </citation>
    <scope>NUCLEOTIDE SEQUENCE [LARGE SCALE GENOMIC DNA]</scope>
    <source>
        <strain evidence="2 3">A1</strain>
    </source>
</reference>